<accession>A0ABM6GD14</accession>
<protein>
    <submittedName>
        <fullName evidence="4">Glycosyl transferase family 1</fullName>
    </submittedName>
</protein>
<dbReference type="PANTHER" id="PTHR46401:SF2">
    <property type="entry name" value="GLYCOSYLTRANSFERASE WBBK-RELATED"/>
    <property type="match status" value="1"/>
</dbReference>
<dbReference type="InterPro" id="IPR028098">
    <property type="entry name" value="Glyco_trans_4-like_N"/>
</dbReference>
<keyword evidence="4" id="KW-0326">Glycosidase</keyword>
<feature type="domain" description="Glucosyltransferase 3-like C-terminal" evidence="3">
    <location>
        <begin position="214"/>
        <end position="349"/>
    </location>
</feature>
<keyword evidence="5" id="KW-1185">Reference proteome</keyword>
<evidence type="ECO:0000313" key="4">
    <source>
        <dbReference type="EMBL" id="APT73421.1"/>
    </source>
</evidence>
<sequence length="368" mass="43543">MKIFIVGYTHSKYDKRVFKTVKLLSKSNQVIYQYLTFDDEKVHKNGNIIFVPVTYKAKTKKYFGKTSTLINNFSSIKKFDRKIFDMIKTFDYDIIYFHYFLVSMPVKAFKVAKNKGKKVVYDLHEYHPENHFKNLKGLAKKVKEKLMWKVIKNQFFFSDKLIFVSEEARNDMLNILKTHKDSIVIPNYANIKLKSPEKIKEIVIVGKTPRNIQNEREILKNLNKEGFSIKIVGIKTNILNDIPCKYTDVLPYDKMMVEVSKSAFSLISYKSFGQEYKNYIYSFPHKFFDSIAAGTPVIVNRSFVSMKNEVEKYGIGIVIEPQNVKESVRKILEAYKNYEKFLENIETYKDRYVWNKEKEEKFIKFILD</sequence>
<dbReference type="SUPFAM" id="SSF53756">
    <property type="entry name" value="UDP-Glycosyltransferase/glycogen phosphorylase"/>
    <property type="match status" value="1"/>
</dbReference>
<dbReference type="Proteomes" id="UP000185490">
    <property type="component" value="Chromosome"/>
</dbReference>
<dbReference type="EMBL" id="CP007389">
    <property type="protein sequence ID" value="APT73421.1"/>
    <property type="molecule type" value="Genomic_DNA"/>
</dbReference>
<dbReference type="Pfam" id="PF13439">
    <property type="entry name" value="Glyco_transf_4"/>
    <property type="match status" value="1"/>
</dbReference>
<dbReference type="Pfam" id="PF26337">
    <property type="entry name" value="Gtf3_C"/>
    <property type="match status" value="1"/>
</dbReference>
<organism evidence="4 5">
    <name type="scientific">Thermosipho melanesiensis</name>
    <dbReference type="NCBI Taxonomy" id="46541"/>
    <lineage>
        <taxon>Bacteria</taxon>
        <taxon>Thermotogati</taxon>
        <taxon>Thermotogota</taxon>
        <taxon>Thermotogae</taxon>
        <taxon>Thermotogales</taxon>
        <taxon>Fervidobacteriaceae</taxon>
        <taxon>Thermosipho</taxon>
    </lineage>
</organism>
<dbReference type="PANTHER" id="PTHR46401">
    <property type="entry name" value="GLYCOSYLTRANSFERASE WBBK-RELATED"/>
    <property type="match status" value="1"/>
</dbReference>
<keyword evidence="4" id="KW-0378">Hydrolase</keyword>
<evidence type="ECO:0000313" key="5">
    <source>
        <dbReference type="Proteomes" id="UP000185490"/>
    </source>
</evidence>
<reference evidence="4 5" key="1">
    <citation type="submission" date="2014-02" db="EMBL/GenBank/DDBJ databases">
        <title>Diversity of Thermotogales isolates from hydrothermal vents.</title>
        <authorList>
            <person name="Haverkamp T.H.A."/>
            <person name="Lossouarn J."/>
            <person name="Geslin C."/>
            <person name="Nesbo C.L."/>
        </authorList>
    </citation>
    <scope>NUCLEOTIDE SEQUENCE [LARGE SCALE GENOMIC DNA]</scope>
    <source>
        <strain evidence="4 5">431</strain>
    </source>
</reference>
<dbReference type="InterPro" id="IPR058592">
    <property type="entry name" value="Gtf3_C"/>
</dbReference>
<evidence type="ECO:0000256" key="1">
    <source>
        <dbReference type="ARBA" id="ARBA00022679"/>
    </source>
</evidence>
<gene>
    <name evidence="4" type="ORF">BW47_01970</name>
</gene>
<evidence type="ECO:0000259" key="3">
    <source>
        <dbReference type="Pfam" id="PF26337"/>
    </source>
</evidence>
<proteinExistence type="predicted"/>
<keyword evidence="1 4" id="KW-0808">Transferase</keyword>
<dbReference type="Gene3D" id="3.40.50.2000">
    <property type="entry name" value="Glycogen Phosphorylase B"/>
    <property type="match status" value="1"/>
</dbReference>
<dbReference type="GO" id="GO:0016798">
    <property type="term" value="F:hydrolase activity, acting on glycosyl bonds"/>
    <property type="evidence" value="ECO:0007669"/>
    <property type="project" value="UniProtKB-KW"/>
</dbReference>
<name>A0ABM6GD14_9BACT</name>
<evidence type="ECO:0000259" key="2">
    <source>
        <dbReference type="Pfam" id="PF13439"/>
    </source>
</evidence>
<feature type="domain" description="Glycosyltransferase subfamily 4-like N-terminal" evidence="2">
    <location>
        <begin position="76"/>
        <end position="187"/>
    </location>
</feature>
<dbReference type="GO" id="GO:0016740">
    <property type="term" value="F:transferase activity"/>
    <property type="evidence" value="ECO:0007669"/>
    <property type="project" value="UniProtKB-KW"/>
</dbReference>